<evidence type="ECO:0000256" key="14">
    <source>
        <dbReference type="HAMAP-Rule" id="MF_00454"/>
    </source>
</evidence>
<name>A0A0R2F308_9LACO</name>
<comment type="catalytic activity">
    <reaction evidence="12">
        <text>fluoride(in) = fluoride(out)</text>
        <dbReference type="Rhea" id="RHEA:76159"/>
        <dbReference type="ChEBI" id="CHEBI:17051"/>
    </reaction>
    <physiologicalReaction direction="left-to-right" evidence="12">
        <dbReference type="Rhea" id="RHEA:76160"/>
    </physiologicalReaction>
</comment>
<evidence type="ECO:0000256" key="13">
    <source>
        <dbReference type="ARBA" id="ARBA00049940"/>
    </source>
</evidence>
<evidence type="ECO:0000313" key="16">
    <source>
        <dbReference type="Proteomes" id="UP000051442"/>
    </source>
</evidence>
<comment type="similarity">
    <text evidence="11 14">Belongs to the fluoride channel Fluc/FEX (TC 1.A.43) family.</text>
</comment>
<keyword evidence="2 14" id="KW-0813">Transport</keyword>
<accession>A0A0R2F308</accession>
<feature type="binding site" evidence="14">
    <location>
        <position position="71"/>
    </location>
    <ligand>
        <name>Na(+)</name>
        <dbReference type="ChEBI" id="CHEBI:29101"/>
        <note>structural</note>
    </ligand>
</feature>
<evidence type="ECO:0000256" key="10">
    <source>
        <dbReference type="ARBA" id="ARBA00023303"/>
    </source>
</evidence>
<evidence type="ECO:0000256" key="9">
    <source>
        <dbReference type="ARBA" id="ARBA00023136"/>
    </source>
</evidence>
<comment type="function">
    <text evidence="13 14">Fluoride-specific ion channel. Important for reducing fluoride concentration in the cell, thus reducing its toxicity.</text>
</comment>
<comment type="subcellular location">
    <subcellularLocation>
        <location evidence="1 14">Cell membrane</location>
        <topology evidence="1 14">Multi-pass membrane protein</topology>
    </subcellularLocation>
</comment>
<dbReference type="STRING" id="1423804.FD14_GL001768"/>
<protein>
    <recommendedName>
        <fullName evidence="14">Fluoride-specific ion channel FluC</fullName>
    </recommendedName>
</protein>
<evidence type="ECO:0000256" key="3">
    <source>
        <dbReference type="ARBA" id="ARBA00022475"/>
    </source>
</evidence>
<keyword evidence="6 14" id="KW-1133">Transmembrane helix</keyword>
<keyword evidence="5 14" id="KW-0479">Metal-binding</keyword>
<evidence type="ECO:0000256" key="8">
    <source>
        <dbReference type="ARBA" id="ARBA00023065"/>
    </source>
</evidence>
<keyword evidence="8 14" id="KW-0406">Ion transport</keyword>
<evidence type="ECO:0000256" key="5">
    <source>
        <dbReference type="ARBA" id="ARBA00022723"/>
    </source>
</evidence>
<dbReference type="HAMAP" id="MF_00454">
    <property type="entry name" value="FluC"/>
    <property type="match status" value="1"/>
</dbReference>
<gene>
    <name evidence="14" type="primary">fluC</name>
    <name evidence="14" type="synonym">crcB</name>
    <name evidence="15" type="ORF">FD14_GL001768</name>
</gene>
<dbReference type="EMBL" id="AYZM01000141">
    <property type="protein sequence ID" value="KRN18973.1"/>
    <property type="molecule type" value="Genomic_DNA"/>
</dbReference>
<feature type="binding site" evidence="14">
    <location>
        <position position="74"/>
    </location>
    <ligand>
        <name>Na(+)</name>
        <dbReference type="ChEBI" id="CHEBI:29101"/>
        <note>structural</note>
    </ligand>
</feature>
<comment type="activity regulation">
    <text evidence="14">Na(+) is not transported, but it plays an essential structural role and its presence is essential for fluoride channel function.</text>
</comment>
<dbReference type="Proteomes" id="UP000051442">
    <property type="component" value="Unassembled WGS sequence"/>
</dbReference>
<evidence type="ECO:0000256" key="11">
    <source>
        <dbReference type="ARBA" id="ARBA00035120"/>
    </source>
</evidence>
<feature type="transmembrane region" description="Helical" evidence="14">
    <location>
        <begin position="92"/>
        <end position="115"/>
    </location>
</feature>
<evidence type="ECO:0000256" key="1">
    <source>
        <dbReference type="ARBA" id="ARBA00004651"/>
    </source>
</evidence>
<dbReference type="PANTHER" id="PTHR28259">
    <property type="entry name" value="FLUORIDE EXPORT PROTEIN 1-RELATED"/>
    <property type="match status" value="1"/>
</dbReference>
<dbReference type="RefSeq" id="WP_082405134.1">
    <property type="nucleotide sequence ID" value="NZ_AYZM01000141.1"/>
</dbReference>
<keyword evidence="7 14" id="KW-0915">Sodium</keyword>
<comment type="caution">
    <text evidence="15">The sequence shown here is derived from an EMBL/GenBank/DDBJ whole genome shotgun (WGS) entry which is preliminary data.</text>
</comment>
<dbReference type="PATRIC" id="fig|1423804.4.peg.1916"/>
<dbReference type="GO" id="GO:0046872">
    <property type="term" value="F:metal ion binding"/>
    <property type="evidence" value="ECO:0007669"/>
    <property type="project" value="UniProtKB-KW"/>
</dbReference>
<evidence type="ECO:0000256" key="2">
    <source>
        <dbReference type="ARBA" id="ARBA00022448"/>
    </source>
</evidence>
<dbReference type="Pfam" id="PF02537">
    <property type="entry name" value="CRCB"/>
    <property type="match status" value="1"/>
</dbReference>
<feature type="transmembrane region" description="Helical" evidence="14">
    <location>
        <begin position="62"/>
        <end position="80"/>
    </location>
</feature>
<keyword evidence="4 14" id="KW-0812">Transmembrane</keyword>
<dbReference type="GO" id="GO:0062054">
    <property type="term" value="F:fluoride channel activity"/>
    <property type="evidence" value="ECO:0007669"/>
    <property type="project" value="UniProtKB-UniRule"/>
</dbReference>
<dbReference type="InterPro" id="IPR003691">
    <property type="entry name" value="FluC"/>
</dbReference>
<keyword evidence="3 14" id="KW-1003">Cell membrane</keyword>
<evidence type="ECO:0000256" key="4">
    <source>
        <dbReference type="ARBA" id="ARBA00022692"/>
    </source>
</evidence>
<evidence type="ECO:0000313" key="15">
    <source>
        <dbReference type="EMBL" id="KRN18973.1"/>
    </source>
</evidence>
<keyword evidence="9 14" id="KW-0472">Membrane</keyword>
<evidence type="ECO:0000256" key="7">
    <source>
        <dbReference type="ARBA" id="ARBA00023053"/>
    </source>
</evidence>
<evidence type="ECO:0000256" key="12">
    <source>
        <dbReference type="ARBA" id="ARBA00035585"/>
    </source>
</evidence>
<reference evidence="15 16" key="1">
    <citation type="journal article" date="2015" name="Genome Announc.">
        <title>Expanding the biotechnology potential of lactobacilli through comparative genomics of 213 strains and associated genera.</title>
        <authorList>
            <person name="Sun Z."/>
            <person name="Harris H.M."/>
            <person name="McCann A."/>
            <person name="Guo C."/>
            <person name="Argimon S."/>
            <person name="Zhang W."/>
            <person name="Yang X."/>
            <person name="Jeffery I.B."/>
            <person name="Cooney J.C."/>
            <person name="Kagawa T.F."/>
            <person name="Liu W."/>
            <person name="Song Y."/>
            <person name="Salvetti E."/>
            <person name="Wrobel A."/>
            <person name="Rasinkangas P."/>
            <person name="Parkhill J."/>
            <person name="Rea M.C."/>
            <person name="O'Sullivan O."/>
            <person name="Ritari J."/>
            <person name="Douillard F.P."/>
            <person name="Paul Ross R."/>
            <person name="Yang R."/>
            <person name="Briner A.E."/>
            <person name="Felis G.E."/>
            <person name="de Vos W.M."/>
            <person name="Barrangou R."/>
            <person name="Klaenhammer T.R."/>
            <person name="Caufield P.W."/>
            <person name="Cui Y."/>
            <person name="Zhang H."/>
            <person name="O'Toole P.W."/>
        </authorList>
    </citation>
    <scope>NUCLEOTIDE SEQUENCE [LARGE SCALE GENOMIC DNA]</scope>
    <source>
        <strain evidence="15 16">DSM 23365</strain>
    </source>
</reference>
<keyword evidence="16" id="KW-1185">Reference proteome</keyword>
<sequence length="116" mass="11973">MMITILICLAGAIGAVCRFGITQLGNRIFNWVPLPLATLVINLSGAFALGVLAGAFAATTTIWLVGSGFMGGFTTFSTFSNEVVTLFNKRRLLAIGYLALTAFGGVLLAALGASLA</sequence>
<feature type="transmembrane region" description="Helical" evidence="14">
    <location>
        <begin position="34"/>
        <end position="55"/>
    </location>
</feature>
<dbReference type="GO" id="GO:0140114">
    <property type="term" value="P:cellular detoxification of fluoride"/>
    <property type="evidence" value="ECO:0007669"/>
    <property type="project" value="UniProtKB-UniRule"/>
</dbReference>
<proteinExistence type="inferred from homology"/>
<evidence type="ECO:0000256" key="6">
    <source>
        <dbReference type="ARBA" id="ARBA00022989"/>
    </source>
</evidence>
<dbReference type="GO" id="GO:0005886">
    <property type="term" value="C:plasma membrane"/>
    <property type="evidence" value="ECO:0007669"/>
    <property type="project" value="UniProtKB-SubCell"/>
</dbReference>
<dbReference type="AlphaFoldDB" id="A0A0R2F308"/>
<organism evidence="15 16">
    <name type="scientific">Secundilactobacillus similis DSM 23365 = JCM 2765</name>
    <dbReference type="NCBI Taxonomy" id="1423804"/>
    <lineage>
        <taxon>Bacteria</taxon>
        <taxon>Bacillati</taxon>
        <taxon>Bacillota</taxon>
        <taxon>Bacilli</taxon>
        <taxon>Lactobacillales</taxon>
        <taxon>Lactobacillaceae</taxon>
        <taxon>Secundilactobacillus</taxon>
    </lineage>
</organism>
<keyword evidence="10 14" id="KW-0407">Ion channel</keyword>
<dbReference type="PANTHER" id="PTHR28259:SF16">
    <property type="entry name" value="FLUORIDE-SPECIFIC ION CHANNEL FLUC 2"/>
    <property type="match status" value="1"/>
</dbReference>